<dbReference type="InterPro" id="IPR015422">
    <property type="entry name" value="PyrdxlP-dep_Trfase_small"/>
</dbReference>
<dbReference type="EMBL" id="JACRSZ010000003">
    <property type="protein sequence ID" value="MBC8572464.1"/>
    <property type="molecule type" value="Genomic_DNA"/>
</dbReference>
<dbReference type="SUPFAM" id="SSF53383">
    <property type="entry name" value="PLP-dependent transferases"/>
    <property type="match status" value="1"/>
</dbReference>
<dbReference type="RefSeq" id="WP_249307452.1">
    <property type="nucleotide sequence ID" value="NZ_JACRSZ010000003.1"/>
</dbReference>
<gene>
    <name evidence="4" type="ORF">H8716_05085</name>
</gene>
<evidence type="ECO:0000259" key="3">
    <source>
        <dbReference type="Pfam" id="PF00155"/>
    </source>
</evidence>
<keyword evidence="5" id="KW-1185">Reference proteome</keyword>
<dbReference type="InterPro" id="IPR015421">
    <property type="entry name" value="PyrdxlP-dep_Trfase_major"/>
</dbReference>
<sequence length="352" mass="40345">MLKHRHGGDIYSTAYRIDYSANINPLGTPARVTEAAQKSILECAHYPDVECRALKSAIAEKEHIKSESVLCGNGAAELIFAIVQAEKPKKALLLAPGFAEYEQALRSQGCEVAFYQLKKENGFQYETAYWDHLTEDLDMIFLCNPNNPTGLLIPREEILKILQICQEKQIRVVLDSCFIDFLEEKEDADYTGYLQEFPCLFILKAFTKIYAMAGLRLGYGMSSDTDLLLRMKEVIQPWSVSIPAQAAGIAALKEETFVEQSRDLVQKERRWLKKNLEDLHLWVCDSKANYLFFQGPEDLAQRAKEEGILIRDCSNYHGLTRGFYRIAVRTEEENKELIRVFQKILKQAERRN</sequence>
<dbReference type="Proteomes" id="UP000657421">
    <property type="component" value="Unassembled WGS sequence"/>
</dbReference>
<feature type="domain" description="Aminotransferase class I/classII large" evidence="3">
    <location>
        <begin position="18"/>
        <end position="340"/>
    </location>
</feature>
<name>A0ABR7N7T5_9FIRM</name>
<dbReference type="PANTHER" id="PTHR42885">
    <property type="entry name" value="HISTIDINOL-PHOSPHATE AMINOTRANSFERASE-RELATED"/>
    <property type="match status" value="1"/>
</dbReference>
<evidence type="ECO:0000313" key="4">
    <source>
        <dbReference type="EMBL" id="MBC8572464.1"/>
    </source>
</evidence>
<dbReference type="CDD" id="cd00609">
    <property type="entry name" value="AAT_like"/>
    <property type="match status" value="1"/>
</dbReference>
<dbReference type="GO" id="GO:0008483">
    <property type="term" value="F:transaminase activity"/>
    <property type="evidence" value="ECO:0007669"/>
    <property type="project" value="UniProtKB-KW"/>
</dbReference>
<keyword evidence="4" id="KW-0032">Aminotransferase</keyword>
<dbReference type="InterPro" id="IPR004839">
    <property type="entry name" value="Aminotransferase_I/II_large"/>
</dbReference>
<accession>A0ABR7N7T5</accession>
<dbReference type="InterPro" id="IPR015424">
    <property type="entry name" value="PyrdxlP-dep_Trfase"/>
</dbReference>
<keyword evidence="4" id="KW-0808">Transferase</keyword>
<dbReference type="Gene3D" id="3.40.640.10">
    <property type="entry name" value="Type I PLP-dependent aspartate aminotransferase-like (Major domain)"/>
    <property type="match status" value="1"/>
</dbReference>
<comment type="caution">
    <text evidence="4">The sequence shown here is derived from an EMBL/GenBank/DDBJ whole genome shotgun (WGS) entry which is preliminary data.</text>
</comment>
<protein>
    <submittedName>
        <fullName evidence="4">Aminotransferase class I/II-fold pyridoxal phosphate-dependent enzyme</fullName>
    </submittedName>
</protein>
<dbReference type="Gene3D" id="3.90.1150.10">
    <property type="entry name" value="Aspartate Aminotransferase, domain 1"/>
    <property type="match status" value="1"/>
</dbReference>
<organism evidence="4 5">
    <name type="scientific">Jingyaoa shaoxingensis</name>
    <dbReference type="NCBI Taxonomy" id="2763671"/>
    <lineage>
        <taxon>Bacteria</taxon>
        <taxon>Bacillati</taxon>
        <taxon>Bacillota</taxon>
        <taxon>Clostridia</taxon>
        <taxon>Lachnospirales</taxon>
        <taxon>Lachnospiraceae</taxon>
        <taxon>Jingyaoa</taxon>
    </lineage>
</organism>
<reference evidence="4 5" key="1">
    <citation type="submission" date="2020-08" db="EMBL/GenBank/DDBJ databases">
        <title>Genome public.</title>
        <authorList>
            <person name="Liu C."/>
            <person name="Sun Q."/>
        </authorList>
    </citation>
    <scope>NUCLEOTIDE SEQUENCE [LARGE SCALE GENOMIC DNA]</scope>
    <source>
        <strain evidence="4 5">NSJ-46</strain>
    </source>
</reference>
<proteinExistence type="predicted"/>
<evidence type="ECO:0000256" key="1">
    <source>
        <dbReference type="ARBA" id="ARBA00001933"/>
    </source>
</evidence>
<dbReference type="PANTHER" id="PTHR42885:SF1">
    <property type="entry name" value="THREONINE-PHOSPHATE DECARBOXYLASE"/>
    <property type="match status" value="1"/>
</dbReference>
<keyword evidence="2" id="KW-0663">Pyridoxal phosphate</keyword>
<dbReference type="Pfam" id="PF00155">
    <property type="entry name" value="Aminotran_1_2"/>
    <property type="match status" value="1"/>
</dbReference>
<comment type="cofactor">
    <cofactor evidence="1">
        <name>pyridoxal 5'-phosphate</name>
        <dbReference type="ChEBI" id="CHEBI:597326"/>
    </cofactor>
</comment>
<evidence type="ECO:0000256" key="2">
    <source>
        <dbReference type="ARBA" id="ARBA00022898"/>
    </source>
</evidence>
<evidence type="ECO:0000313" key="5">
    <source>
        <dbReference type="Proteomes" id="UP000657421"/>
    </source>
</evidence>